<reference evidence="1" key="1">
    <citation type="submission" date="2019-04" db="EMBL/GenBank/DDBJ databases">
        <title>Evolution of Biomass-Degrading Anaerobic Consortia Revealed by Metagenomics.</title>
        <authorList>
            <person name="Peng X."/>
        </authorList>
    </citation>
    <scope>NUCLEOTIDE SEQUENCE</scope>
    <source>
        <strain evidence="1">SIG551</strain>
    </source>
</reference>
<sequence>MFLFPPSAVKKCQAILFLTKLGMKAGRVSGMQKLWAVAAAFVFCLLTVTGLCAPAQAAEVKTGVGLSEHVLKACTEKWKYSYGSYGQLRNGMRYTDCSGLIKSYLWWTGNQTNPNPSLLSVSGTGSGMLRDAKSKGTINYSDWSSLPRTHGLILHQPGHVGVYVGNNVGVDNRDVGYDMKKEPVFGRARNKWTTWFKLTQLSYPTTGFVTYDGNEYYYENGEYAIKTTRTIGDKIYTIGADGVIVASVLTPEAQARQAAAVAEAAAKTAAGSAQQAAVSEPVPADVMQAAQTLLTPVS</sequence>
<dbReference type="AlphaFoldDB" id="A0A928KPL7"/>
<evidence type="ECO:0000313" key="2">
    <source>
        <dbReference type="Proteomes" id="UP000754750"/>
    </source>
</evidence>
<evidence type="ECO:0000313" key="1">
    <source>
        <dbReference type="EMBL" id="MBE6832418.1"/>
    </source>
</evidence>
<evidence type="ECO:0008006" key="3">
    <source>
        <dbReference type="Google" id="ProtNLM"/>
    </source>
</evidence>
<gene>
    <name evidence="1" type="ORF">E7512_02340</name>
</gene>
<organism evidence="1 2">
    <name type="scientific">Faecalispora sporosphaeroides</name>
    <dbReference type="NCBI Taxonomy" id="1549"/>
    <lineage>
        <taxon>Bacteria</taxon>
        <taxon>Bacillati</taxon>
        <taxon>Bacillota</taxon>
        <taxon>Clostridia</taxon>
        <taxon>Eubacteriales</taxon>
        <taxon>Oscillospiraceae</taxon>
        <taxon>Faecalispora</taxon>
    </lineage>
</organism>
<protein>
    <recommendedName>
        <fullName evidence="3">NlpC/P60 domain-containing protein</fullName>
    </recommendedName>
</protein>
<comment type="caution">
    <text evidence="1">The sequence shown here is derived from an EMBL/GenBank/DDBJ whole genome shotgun (WGS) entry which is preliminary data.</text>
</comment>
<dbReference type="SUPFAM" id="SSF69360">
    <property type="entry name" value="Cell wall binding repeat"/>
    <property type="match status" value="1"/>
</dbReference>
<name>A0A928KPL7_9FIRM</name>
<dbReference type="EMBL" id="SVNY01000001">
    <property type="protein sequence ID" value="MBE6832418.1"/>
    <property type="molecule type" value="Genomic_DNA"/>
</dbReference>
<dbReference type="Proteomes" id="UP000754750">
    <property type="component" value="Unassembled WGS sequence"/>
</dbReference>
<proteinExistence type="predicted"/>
<accession>A0A928KPL7</accession>